<keyword evidence="9 10" id="KW-0472">Membrane</keyword>
<keyword evidence="7 10" id="KW-0283">Flagellar rotation</keyword>
<keyword evidence="13" id="KW-1185">Reference proteome</keyword>
<evidence type="ECO:0000256" key="2">
    <source>
        <dbReference type="ARBA" id="ARBA00004162"/>
    </source>
</evidence>
<protein>
    <recommendedName>
        <fullName evidence="10">Flagellar protein FliL</fullName>
    </recommendedName>
</protein>
<name>A0A6F8PM04_9GAMM</name>
<reference evidence="13" key="1">
    <citation type="submission" date="2019-11" db="EMBL/GenBank/DDBJ databases">
        <title>Isolation and characterization of two novel species in the genus Thiomicrorhabdus.</title>
        <authorList>
            <person name="Mochizuki J."/>
            <person name="Kojima H."/>
            <person name="Fukui M."/>
        </authorList>
    </citation>
    <scope>NUCLEOTIDE SEQUENCE [LARGE SCALE GENOMIC DNA]</scope>
    <source>
        <strain evidence="13">AkT22</strain>
    </source>
</reference>
<dbReference type="GO" id="GO:0005886">
    <property type="term" value="C:plasma membrane"/>
    <property type="evidence" value="ECO:0007669"/>
    <property type="project" value="UniProtKB-SubCell"/>
</dbReference>
<evidence type="ECO:0000256" key="1">
    <source>
        <dbReference type="ARBA" id="ARBA00002254"/>
    </source>
</evidence>
<keyword evidence="5 10" id="KW-0145">Chemotaxis</keyword>
<dbReference type="InterPro" id="IPR005503">
    <property type="entry name" value="FliL"/>
</dbReference>
<comment type="similarity">
    <text evidence="3 10">Belongs to the FliL family.</text>
</comment>
<dbReference type="GO" id="GO:0009425">
    <property type="term" value="C:bacterial-type flagellum basal body"/>
    <property type="evidence" value="ECO:0007669"/>
    <property type="project" value="InterPro"/>
</dbReference>
<dbReference type="AlphaFoldDB" id="A0A6F8PM04"/>
<sequence length="217" mass="24104">MAAKQPAVEEEVQEEKKKGGGKGLIIVLLVVIILLLAGMGAMAYIMLSGGDHKEGDAATDAVHGEAAHGDDGHGDAHADAGHGEEGHGEGHAKQYSPKYKQFEPPLPDAHPEYFVMDKFVVNFYGDGQAKFLAVDLQFMSYYPQITGETGEMEHLRPILKNDIQRLLRNQHFNELNTADGPDHLRTEILEIARKVLEKHNVYPDLLEDVYMTRFVMQ</sequence>
<keyword evidence="8 10" id="KW-1133">Transmembrane helix</keyword>
<accession>A0A6F8PM04</accession>
<gene>
    <name evidence="12" type="ORF">THMIRHAT_08870</name>
</gene>
<evidence type="ECO:0000256" key="8">
    <source>
        <dbReference type="ARBA" id="ARBA00022989"/>
    </source>
</evidence>
<keyword evidence="6 10" id="KW-0812">Transmembrane</keyword>
<dbReference type="PANTHER" id="PTHR35091:SF2">
    <property type="entry name" value="FLAGELLAR PROTEIN FLIL"/>
    <property type="match status" value="1"/>
</dbReference>
<dbReference type="KEGG" id="tzo:THMIRHAT_08870"/>
<evidence type="ECO:0000256" key="10">
    <source>
        <dbReference type="RuleBase" id="RU364125"/>
    </source>
</evidence>
<evidence type="ECO:0000256" key="9">
    <source>
        <dbReference type="ARBA" id="ARBA00023136"/>
    </source>
</evidence>
<dbReference type="Proteomes" id="UP000501466">
    <property type="component" value="Chromosome"/>
</dbReference>
<evidence type="ECO:0000256" key="6">
    <source>
        <dbReference type="ARBA" id="ARBA00022692"/>
    </source>
</evidence>
<dbReference type="RefSeq" id="WP_173290968.1">
    <property type="nucleotide sequence ID" value="NZ_AP021888.1"/>
</dbReference>
<feature type="compositionally biased region" description="Basic and acidic residues" evidence="11">
    <location>
        <begin position="62"/>
        <end position="92"/>
    </location>
</feature>
<evidence type="ECO:0000313" key="13">
    <source>
        <dbReference type="Proteomes" id="UP000501466"/>
    </source>
</evidence>
<feature type="transmembrane region" description="Helical" evidence="10">
    <location>
        <begin position="24"/>
        <end position="47"/>
    </location>
</feature>
<evidence type="ECO:0000256" key="7">
    <source>
        <dbReference type="ARBA" id="ARBA00022779"/>
    </source>
</evidence>
<evidence type="ECO:0000256" key="4">
    <source>
        <dbReference type="ARBA" id="ARBA00022475"/>
    </source>
</evidence>
<evidence type="ECO:0000313" key="12">
    <source>
        <dbReference type="EMBL" id="BBP43141.1"/>
    </source>
</evidence>
<proteinExistence type="inferred from homology"/>
<feature type="region of interest" description="Disordered" evidence="11">
    <location>
        <begin position="62"/>
        <end position="102"/>
    </location>
</feature>
<evidence type="ECO:0000256" key="3">
    <source>
        <dbReference type="ARBA" id="ARBA00008281"/>
    </source>
</evidence>
<evidence type="ECO:0000256" key="11">
    <source>
        <dbReference type="SAM" id="MobiDB-lite"/>
    </source>
</evidence>
<dbReference type="EMBL" id="AP021888">
    <property type="protein sequence ID" value="BBP43141.1"/>
    <property type="molecule type" value="Genomic_DNA"/>
</dbReference>
<evidence type="ECO:0000256" key="5">
    <source>
        <dbReference type="ARBA" id="ARBA00022500"/>
    </source>
</evidence>
<keyword evidence="10" id="KW-0997">Cell inner membrane</keyword>
<keyword evidence="4" id="KW-1003">Cell membrane</keyword>
<dbReference type="GO" id="GO:0006935">
    <property type="term" value="P:chemotaxis"/>
    <property type="evidence" value="ECO:0007669"/>
    <property type="project" value="UniProtKB-KW"/>
</dbReference>
<comment type="subcellular location">
    <subcellularLocation>
        <location evidence="10">Cell inner membrane</location>
    </subcellularLocation>
    <subcellularLocation>
        <location evidence="2">Cell membrane</location>
        <topology evidence="2">Single-pass membrane protein</topology>
    </subcellularLocation>
</comment>
<organism evidence="12 13">
    <name type="scientific">Thiosulfativibrio zosterae</name>
    <dbReference type="NCBI Taxonomy" id="2675053"/>
    <lineage>
        <taxon>Bacteria</taxon>
        <taxon>Pseudomonadati</taxon>
        <taxon>Pseudomonadota</taxon>
        <taxon>Gammaproteobacteria</taxon>
        <taxon>Thiotrichales</taxon>
        <taxon>Piscirickettsiaceae</taxon>
        <taxon>Thiosulfativibrio</taxon>
    </lineage>
</organism>
<dbReference type="GO" id="GO:0071978">
    <property type="term" value="P:bacterial-type flagellum-dependent swarming motility"/>
    <property type="evidence" value="ECO:0007669"/>
    <property type="project" value="TreeGrafter"/>
</dbReference>
<dbReference type="Pfam" id="PF03748">
    <property type="entry name" value="FliL"/>
    <property type="match status" value="1"/>
</dbReference>
<comment type="function">
    <text evidence="1 10">Controls the rotational direction of flagella during chemotaxis.</text>
</comment>
<dbReference type="PANTHER" id="PTHR35091">
    <property type="entry name" value="FLAGELLAR PROTEIN FLIL"/>
    <property type="match status" value="1"/>
</dbReference>